<evidence type="ECO:0000313" key="2">
    <source>
        <dbReference type="Proteomes" id="UP000188354"/>
    </source>
</evidence>
<dbReference type="Gramene" id="OIW16138">
    <property type="protein sequence ID" value="OIW16138"/>
    <property type="gene ID" value="TanjilG_18853"/>
</dbReference>
<dbReference type="PANTHER" id="PTHR33237">
    <property type="entry name" value="F2P16.13 PROTEIN-RELATED"/>
    <property type="match status" value="1"/>
</dbReference>
<protein>
    <submittedName>
        <fullName evidence="1">Uncharacterized protein</fullName>
    </submittedName>
</protein>
<dbReference type="AlphaFoldDB" id="A0A4P1RQF9"/>
<gene>
    <name evidence="1" type="ORF">TanjilG_18853</name>
</gene>
<dbReference type="STRING" id="3871.A0A4P1RQF9"/>
<dbReference type="EMBL" id="CM007362">
    <property type="protein sequence ID" value="OIW16138.1"/>
    <property type="molecule type" value="Genomic_DNA"/>
</dbReference>
<accession>A0A4P1RQF9</accession>
<organism evidence="1 2">
    <name type="scientific">Lupinus angustifolius</name>
    <name type="common">Narrow-leaved blue lupine</name>
    <dbReference type="NCBI Taxonomy" id="3871"/>
    <lineage>
        <taxon>Eukaryota</taxon>
        <taxon>Viridiplantae</taxon>
        <taxon>Streptophyta</taxon>
        <taxon>Embryophyta</taxon>
        <taxon>Tracheophyta</taxon>
        <taxon>Spermatophyta</taxon>
        <taxon>Magnoliopsida</taxon>
        <taxon>eudicotyledons</taxon>
        <taxon>Gunneridae</taxon>
        <taxon>Pentapetalae</taxon>
        <taxon>rosids</taxon>
        <taxon>fabids</taxon>
        <taxon>Fabales</taxon>
        <taxon>Fabaceae</taxon>
        <taxon>Papilionoideae</taxon>
        <taxon>50 kb inversion clade</taxon>
        <taxon>genistoids sensu lato</taxon>
        <taxon>core genistoids</taxon>
        <taxon>Genisteae</taxon>
        <taxon>Lupinus</taxon>
    </lineage>
</organism>
<keyword evidence="2" id="KW-1185">Reference proteome</keyword>
<name>A0A4P1RQF9_LUPAN</name>
<proteinExistence type="predicted"/>
<dbReference type="PANTHER" id="PTHR33237:SF31">
    <property type="entry name" value="F2P16.13 PROTEIN"/>
    <property type="match status" value="1"/>
</dbReference>
<evidence type="ECO:0000313" key="1">
    <source>
        <dbReference type="EMBL" id="OIW16138.1"/>
    </source>
</evidence>
<reference evidence="1 2" key="1">
    <citation type="journal article" date="2017" name="Plant Biotechnol. J.">
        <title>A comprehensive draft genome sequence for lupin (Lupinus angustifolius), an emerging health food: insights into plant-microbe interactions and legume evolution.</title>
        <authorList>
            <person name="Hane J.K."/>
            <person name="Ming Y."/>
            <person name="Kamphuis L.G."/>
            <person name="Nelson M.N."/>
            <person name="Garg G."/>
            <person name="Atkins C.A."/>
            <person name="Bayer P.E."/>
            <person name="Bravo A."/>
            <person name="Bringans S."/>
            <person name="Cannon S."/>
            <person name="Edwards D."/>
            <person name="Foley R."/>
            <person name="Gao L.L."/>
            <person name="Harrison M.J."/>
            <person name="Huang W."/>
            <person name="Hurgobin B."/>
            <person name="Li S."/>
            <person name="Liu C.W."/>
            <person name="McGrath A."/>
            <person name="Morahan G."/>
            <person name="Murray J."/>
            <person name="Weller J."/>
            <person name="Jian J."/>
            <person name="Singh K.B."/>
        </authorList>
    </citation>
    <scope>NUCLEOTIDE SEQUENCE [LARGE SCALE GENOMIC DNA]</scope>
    <source>
        <strain evidence="2">cv. Tanjil</strain>
        <tissue evidence="1">Whole plant</tissue>
    </source>
</reference>
<dbReference type="Proteomes" id="UP000188354">
    <property type="component" value="Chromosome LG02"/>
</dbReference>
<sequence>MAPPATLTGGRANAQVPSVCGGSIGKVGGGFLCGTRKIKEYQTSETKETSTVSKETKLISKINRNLSSRAFSMVKMVSWRKVKPEADDEEEDYGDPDEQILWRKNILMGERCRPIDFSEKILYDSEGNVLPDLSHQNNKQYQVSTQVCLQL</sequence>